<dbReference type="HOGENOM" id="CLU_1863717_0_0_6"/>
<dbReference type="Proteomes" id="UP000001947">
    <property type="component" value="Chromosome"/>
</dbReference>
<reference evidence="1 2" key="1">
    <citation type="journal article" date="2008" name="PLoS Genet.">
        <title>Complete genome sequence of the complex carbohydrate-degrading marine bacterium, Saccharophagus degradans strain 2-40 T.</title>
        <authorList>
            <person name="Weiner R.M."/>
            <person name="Taylor L.E.II."/>
            <person name="Henrissat B."/>
            <person name="Hauser L."/>
            <person name="Land M."/>
            <person name="Coutinho P.M."/>
            <person name="Rancurel C."/>
            <person name="Saunders E.H."/>
            <person name="Longmire A.G."/>
            <person name="Zhang H."/>
            <person name="Bayer E.A."/>
            <person name="Gilbert H.J."/>
            <person name="Larimer F."/>
            <person name="Zhulin I.B."/>
            <person name="Ekborg N.A."/>
            <person name="Lamed R."/>
            <person name="Richardson P.M."/>
            <person name="Borovok I."/>
            <person name="Hutcheson S."/>
        </authorList>
    </citation>
    <scope>NUCLEOTIDE SEQUENCE [LARGE SCALE GENOMIC DNA]</scope>
    <source>
        <strain evidence="2">2-40 / ATCC 43961 / DSM 17024</strain>
    </source>
</reference>
<organism evidence="1 2">
    <name type="scientific">Saccharophagus degradans (strain 2-40 / ATCC 43961 / DSM 17024)</name>
    <dbReference type="NCBI Taxonomy" id="203122"/>
    <lineage>
        <taxon>Bacteria</taxon>
        <taxon>Pseudomonadati</taxon>
        <taxon>Pseudomonadota</taxon>
        <taxon>Gammaproteobacteria</taxon>
        <taxon>Cellvibrionales</taxon>
        <taxon>Cellvibrionaceae</taxon>
        <taxon>Saccharophagus</taxon>
    </lineage>
</organism>
<gene>
    <name evidence="1" type="ordered locus">Sde_1053</name>
</gene>
<dbReference type="AlphaFoldDB" id="Q21LW4"/>
<name>Q21LW4_SACD2</name>
<evidence type="ECO:0000313" key="1">
    <source>
        <dbReference type="EMBL" id="ABD80315.1"/>
    </source>
</evidence>
<sequence>MMCESGGGVVLYGWKQKRQSFFGSAFINWCPGRCAGSTSTAKRMDARERLGRSTRMGGNEKRQSFFGSAFINWCPGRCAGSTSTAKRMDARERLGRSARMGGNKKRQSCLALSSLIGAQDDVQEAQVPRSVWMRESG</sequence>
<accession>Q21LW4</accession>
<dbReference type="KEGG" id="sde:Sde_1053"/>
<keyword evidence="2" id="KW-1185">Reference proteome</keyword>
<proteinExistence type="predicted"/>
<evidence type="ECO:0000313" key="2">
    <source>
        <dbReference type="Proteomes" id="UP000001947"/>
    </source>
</evidence>
<dbReference type="EMBL" id="CP000282">
    <property type="protein sequence ID" value="ABD80315.1"/>
    <property type="molecule type" value="Genomic_DNA"/>
</dbReference>
<protein>
    <submittedName>
        <fullName evidence="1">Uncharacterized protein</fullName>
    </submittedName>
</protein>